<dbReference type="AlphaFoldDB" id="A0A2M9ZCA6"/>
<sequence>MKNLGIHFLYVTGILLCIIVFLLTYRWSADSNLVSYISFGATITSLFLGLIAIIYSIVSNISLNSSLGQLGSTSNTMTEVAKTIDQGTKQLFESIQKIPALVGKVESKVDESHRLLESFSSKEKAAEQETSVKEGVAGKGIKLEIEFIEKYIQVSSIYGIFSLYICAKSYITKKAFKLNEILNLRELDSFYYYFYAYIVSSSSTQLFKHSINDNIFNVFEMNEYLKDNIEGKLNQRISNQGDSVTQEYLNFKTTIDDYFK</sequence>
<dbReference type="RefSeq" id="WP_100758947.1">
    <property type="nucleotide sequence ID" value="NZ_NPDT01000003.1"/>
</dbReference>
<gene>
    <name evidence="2" type="ORF">CH371_11205</name>
</gene>
<evidence type="ECO:0000313" key="2">
    <source>
        <dbReference type="EMBL" id="PJZ66073.1"/>
    </source>
</evidence>
<organism evidence="2 3">
    <name type="scientific">Leptospira wolffii</name>
    <dbReference type="NCBI Taxonomy" id="409998"/>
    <lineage>
        <taxon>Bacteria</taxon>
        <taxon>Pseudomonadati</taxon>
        <taxon>Spirochaetota</taxon>
        <taxon>Spirochaetia</taxon>
        <taxon>Leptospirales</taxon>
        <taxon>Leptospiraceae</taxon>
        <taxon>Leptospira</taxon>
    </lineage>
</organism>
<feature type="transmembrane region" description="Helical" evidence="1">
    <location>
        <begin position="33"/>
        <end position="58"/>
    </location>
</feature>
<evidence type="ECO:0000313" key="3">
    <source>
        <dbReference type="Proteomes" id="UP000231912"/>
    </source>
</evidence>
<keyword evidence="1" id="KW-0472">Membrane</keyword>
<name>A0A2M9ZCA6_9LEPT</name>
<evidence type="ECO:0000256" key="1">
    <source>
        <dbReference type="SAM" id="Phobius"/>
    </source>
</evidence>
<proteinExistence type="predicted"/>
<keyword evidence="1" id="KW-1133">Transmembrane helix</keyword>
<comment type="caution">
    <text evidence="2">The sequence shown here is derived from an EMBL/GenBank/DDBJ whole genome shotgun (WGS) entry which is preliminary data.</text>
</comment>
<dbReference type="EMBL" id="NPDT01000003">
    <property type="protein sequence ID" value="PJZ66073.1"/>
    <property type="molecule type" value="Genomic_DNA"/>
</dbReference>
<protein>
    <submittedName>
        <fullName evidence="2">Uncharacterized protein</fullName>
    </submittedName>
</protein>
<keyword evidence="1" id="KW-0812">Transmembrane</keyword>
<reference evidence="2 3" key="1">
    <citation type="submission" date="2017-07" db="EMBL/GenBank/DDBJ databases">
        <title>Leptospira spp. isolated from tropical soils.</title>
        <authorList>
            <person name="Thibeaux R."/>
            <person name="Iraola G."/>
            <person name="Ferres I."/>
            <person name="Bierque E."/>
            <person name="Girault D."/>
            <person name="Soupe-Gilbert M.-E."/>
            <person name="Picardeau M."/>
            <person name="Goarant C."/>
        </authorList>
    </citation>
    <scope>NUCLEOTIDE SEQUENCE [LARGE SCALE GENOMIC DNA]</scope>
    <source>
        <strain evidence="2 3">FH2-C-A2</strain>
    </source>
</reference>
<dbReference type="Proteomes" id="UP000231912">
    <property type="component" value="Unassembled WGS sequence"/>
</dbReference>
<accession>A0A2M9ZCA6</accession>
<feature type="transmembrane region" description="Helical" evidence="1">
    <location>
        <begin position="7"/>
        <end position="27"/>
    </location>
</feature>